<feature type="region of interest" description="Disordered" evidence="2">
    <location>
        <begin position="1"/>
        <end position="85"/>
    </location>
</feature>
<keyword evidence="5" id="KW-1185">Reference proteome</keyword>
<dbReference type="GO" id="GO:0031267">
    <property type="term" value="F:small GTPase binding"/>
    <property type="evidence" value="ECO:0007669"/>
    <property type="project" value="TreeGrafter"/>
</dbReference>
<dbReference type="GO" id="GO:0036064">
    <property type="term" value="C:ciliary basal body"/>
    <property type="evidence" value="ECO:0007669"/>
    <property type="project" value="TreeGrafter"/>
</dbReference>
<gene>
    <name evidence="4" type="primary">RILP</name>
    <name evidence="4" type="ORF">Y1Q_0016901</name>
</gene>
<evidence type="ECO:0000259" key="3">
    <source>
        <dbReference type="PROSITE" id="PS51777"/>
    </source>
</evidence>
<proteinExistence type="predicted"/>
<feature type="domain" description="RH2" evidence="3">
    <location>
        <begin position="77"/>
        <end position="152"/>
    </location>
</feature>
<dbReference type="OrthoDB" id="10069524at2759"/>
<dbReference type="PANTHER" id="PTHR21502:SF7">
    <property type="entry name" value="RAB-INTERACTING LYSOSOMAL PROTEIN"/>
    <property type="match status" value="1"/>
</dbReference>
<evidence type="ECO:0000256" key="1">
    <source>
        <dbReference type="ARBA" id="ARBA00023054"/>
    </source>
</evidence>
<keyword evidence="1" id="KW-0175">Coiled coil</keyword>
<dbReference type="GO" id="GO:0060271">
    <property type="term" value="P:cilium assembly"/>
    <property type="evidence" value="ECO:0007669"/>
    <property type="project" value="TreeGrafter"/>
</dbReference>
<dbReference type="Gene3D" id="6.10.230.10">
    <property type="match status" value="1"/>
</dbReference>
<dbReference type="Pfam" id="PF11461">
    <property type="entry name" value="RILP"/>
    <property type="match status" value="1"/>
</dbReference>
<accession>A0A151NNY1</accession>
<organism evidence="4 5">
    <name type="scientific">Alligator mississippiensis</name>
    <name type="common">American alligator</name>
    <dbReference type="NCBI Taxonomy" id="8496"/>
    <lineage>
        <taxon>Eukaryota</taxon>
        <taxon>Metazoa</taxon>
        <taxon>Chordata</taxon>
        <taxon>Craniata</taxon>
        <taxon>Vertebrata</taxon>
        <taxon>Euteleostomi</taxon>
        <taxon>Archelosauria</taxon>
        <taxon>Archosauria</taxon>
        <taxon>Crocodylia</taxon>
        <taxon>Alligatoridae</taxon>
        <taxon>Alligatorinae</taxon>
        <taxon>Alligator</taxon>
    </lineage>
</organism>
<dbReference type="PANTHER" id="PTHR21502">
    <property type="entry name" value="ZINC FINGER PROTEIN DZIP1"/>
    <property type="match status" value="1"/>
</dbReference>
<evidence type="ECO:0000313" key="4">
    <source>
        <dbReference type="EMBL" id="KYO38552.1"/>
    </source>
</evidence>
<dbReference type="EMBL" id="AKHW03002446">
    <property type="protein sequence ID" value="KYO38552.1"/>
    <property type="molecule type" value="Genomic_DNA"/>
</dbReference>
<name>A0A151NNY1_ALLMI</name>
<dbReference type="GO" id="GO:0045022">
    <property type="term" value="P:early endosome to late endosome transport"/>
    <property type="evidence" value="ECO:0007669"/>
    <property type="project" value="TreeGrafter"/>
</dbReference>
<dbReference type="SUPFAM" id="SSF161256">
    <property type="entry name" value="RILP dimerisation region"/>
    <property type="match status" value="1"/>
</dbReference>
<dbReference type="GO" id="GO:0051959">
    <property type="term" value="F:dynein light intermediate chain binding"/>
    <property type="evidence" value="ECO:0007669"/>
    <property type="project" value="TreeGrafter"/>
</dbReference>
<evidence type="ECO:0000256" key="2">
    <source>
        <dbReference type="SAM" id="MobiDB-lite"/>
    </source>
</evidence>
<evidence type="ECO:0000313" key="5">
    <source>
        <dbReference type="Proteomes" id="UP000050525"/>
    </source>
</evidence>
<sequence>MSMNEDLRNKLAVTQAQLRAALEKNGDAETTAPPGRREQERPASTVPATDAPGPSAAGVTVPGEELQPPGRATSSADRGFSKEELQQILQERNELKTSLFLVREELAYYQREVLNQEHVPGLLLDAMKSVVKRQRKKIRAKMLGTVDEPASR</sequence>
<dbReference type="AlphaFoldDB" id="A0A151NNY1"/>
<dbReference type="Proteomes" id="UP000050525">
    <property type="component" value="Unassembled WGS sequence"/>
</dbReference>
<dbReference type="InterPro" id="IPR021563">
    <property type="entry name" value="RILP_dimer"/>
</dbReference>
<protein>
    <submittedName>
        <fullName evidence="4">Rab-interacting lysosomal protein</fullName>
    </submittedName>
</protein>
<dbReference type="STRING" id="8496.A0A151NNY1"/>
<dbReference type="PROSITE" id="PS51777">
    <property type="entry name" value="RH2"/>
    <property type="match status" value="1"/>
</dbReference>
<dbReference type="InterPro" id="IPR051241">
    <property type="entry name" value="DZIP_RILPL"/>
</dbReference>
<dbReference type="GO" id="GO:0005764">
    <property type="term" value="C:lysosome"/>
    <property type="evidence" value="ECO:0007669"/>
    <property type="project" value="TreeGrafter"/>
</dbReference>
<dbReference type="InterPro" id="IPR034744">
    <property type="entry name" value="RH2"/>
</dbReference>
<dbReference type="GO" id="GO:0046983">
    <property type="term" value="F:protein dimerization activity"/>
    <property type="evidence" value="ECO:0007669"/>
    <property type="project" value="InterPro"/>
</dbReference>
<comment type="caution">
    <text evidence="4">The sequence shown here is derived from an EMBL/GenBank/DDBJ whole genome shotgun (WGS) entry which is preliminary data.</text>
</comment>
<reference evidence="4 5" key="1">
    <citation type="journal article" date="2012" name="Genome Biol.">
        <title>Sequencing three crocodilian genomes to illuminate the evolution of archosaurs and amniotes.</title>
        <authorList>
            <person name="St John J.A."/>
            <person name="Braun E.L."/>
            <person name="Isberg S.R."/>
            <person name="Miles L.G."/>
            <person name="Chong A.Y."/>
            <person name="Gongora J."/>
            <person name="Dalzell P."/>
            <person name="Moran C."/>
            <person name="Bed'hom B."/>
            <person name="Abzhanov A."/>
            <person name="Burgess S.C."/>
            <person name="Cooksey A.M."/>
            <person name="Castoe T.A."/>
            <person name="Crawford N.G."/>
            <person name="Densmore L.D."/>
            <person name="Drew J.C."/>
            <person name="Edwards S.V."/>
            <person name="Faircloth B.C."/>
            <person name="Fujita M.K."/>
            <person name="Greenwold M.J."/>
            <person name="Hoffmann F.G."/>
            <person name="Howard J.M."/>
            <person name="Iguchi T."/>
            <person name="Janes D.E."/>
            <person name="Khan S.Y."/>
            <person name="Kohno S."/>
            <person name="de Koning A.J."/>
            <person name="Lance S.L."/>
            <person name="McCarthy F.M."/>
            <person name="McCormack J.E."/>
            <person name="Merchant M.E."/>
            <person name="Peterson D.G."/>
            <person name="Pollock D.D."/>
            <person name="Pourmand N."/>
            <person name="Raney B.J."/>
            <person name="Roessler K.A."/>
            <person name="Sanford J.R."/>
            <person name="Sawyer R.H."/>
            <person name="Schmidt C.J."/>
            <person name="Triplett E.W."/>
            <person name="Tuberville T.D."/>
            <person name="Venegas-Anaya M."/>
            <person name="Howard J.T."/>
            <person name="Jarvis E.D."/>
            <person name="Guillette L.J.Jr."/>
            <person name="Glenn T.C."/>
            <person name="Green R.E."/>
            <person name="Ray D.A."/>
        </authorList>
    </citation>
    <scope>NUCLEOTIDE SEQUENCE [LARGE SCALE GENOMIC DNA]</scope>
    <source>
        <strain evidence="4">KSC_2009_1</strain>
    </source>
</reference>